<dbReference type="Gene3D" id="3.30.420.10">
    <property type="entry name" value="Ribonuclease H-like superfamily/Ribonuclease H"/>
    <property type="match status" value="1"/>
</dbReference>
<name>A0A1H1TJD8_9PSED</name>
<keyword evidence="2" id="KW-0269">Exonuclease</keyword>
<dbReference type="GO" id="GO:0005829">
    <property type="term" value="C:cytosol"/>
    <property type="evidence" value="ECO:0007669"/>
    <property type="project" value="TreeGrafter"/>
</dbReference>
<dbReference type="SUPFAM" id="SSF53098">
    <property type="entry name" value="Ribonuclease H-like"/>
    <property type="match status" value="1"/>
</dbReference>
<dbReference type="SUPFAM" id="SSF52113">
    <property type="entry name" value="BRCT domain"/>
    <property type="match status" value="1"/>
</dbReference>
<dbReference type="Proteomes" id="UP000198481">
    <property type="component" value="Chromosome I"/>
</dbReference>
<dbReference type="GO" id="GO:0006259">
    <property type="term" value="P:DNA metabolic process"/>
    <property type="evidence" value="ECO:0007669"/>
    <property type="project" value="UniProtKB-ARBA"/>
</dbReference>
<evidence type="ECO:0000313" key="7">
    <source>
        <dbReference type="Proteomes" id="UP000198481"/>
    </source>
</evidence>
<dbReference type="GO" id="GO:0003676">
    <property type="term" value="F:nucleic acid binding"/>
    <property type="evidence" value="ECO:0007669"/>
    <property type="project" value="InterPro"/>
</dbReference>
<proteinExistence type="predicted"/>
<gene>
    <name evidence="6" type="ORF">SAMN05216222_1830</name>
</gene>
<evidence type="ECO:0000256" key="3">
    <source>
        <dbReference type="ARBA" id="ARBA00025483"/>
    </source>
</evidence>
<dbReference type="EMBL" id="LT629762">
    <property type="protein sequence ID" value="SDS60318.1"/>
    <property type="molecule type" value="Genomic_DNA"/>
</dbReference>
<dbReference type="AlphaFoldDB" id="A0A1H1TJD8"/>
<protein>
    <submittedName>
        <fullName evidence="6">DNA polymerase-3 subunit epsilon</fullName>
    </submittedName>
</protein>
<dbReference type="CDD" id="cd17748">
    <property type="entry name" value="BRCT_DNA_ligase_like"/>
    <property type="match status" value="1"/>
</dbReference>
<dbReference type="RefSeq" id="WP_092273583.1">
    <property type="nucleotide sequence ID" value="NZ_LT629762.1"/>
</dbReference>
<evidence type="ECO:0000256" key="4">
    <source>
        <dbReference type="ARBA" id="ARBA00026073"/>
    </source>
</evidence>
<evidence type="ECO:0000256" key="2">
    <source>
        <dbReference type="ARBA" id="ARBA00022839"/>
    </source>
</evidence>
<evidence type="ECO:0000313" key="6">
    <source>
        <dbReference type="EMBL" id="SDS60318.1"/>
    </source>
</evidence>
<dbReference type="PANTHER" id="PTHR30231">
    <property type="entry name" value="DNA POLYMERASE III SUBUNIT EPSILON"/>
    <property type="match status" value="1"/>
</dbReference>
<evidence type="ECO:0000259" key="5">
    <source>
        <dbReference type="SMART" id="SM00479"/>
    </source>
</evidence>
<dbReference type="Pfam" id="PF00929">
    <property type="entry name" value="RNase_T"/>
    <property type="match status" value="1"/>
</dbReference>
<dbReference type="CDD" id="cd06130">
    <property type="entry name" value="DNA_pol_III_epsilon_like"/>
    <property type="match status" value="1"/>
</dbReference>
<comment type="subunit">
    <text evidence="4">DNA polymerase III contains a core (composed of alpha, epsilon and theta chains) that associates with a tau subunit. This core dimerizes to form the POLIII' complex. PolIII' associates with the gamma complex (composed of gamma, delta, delta', psi and chi chains) and with the beta chain to form the complete DNA polymerase III complex.</text>
</comment>
<dbReference type="InterPro" id="IPR036397">
    <property type="entry name" value="RNaseH_sf"/>
</dbReference>
<sequence>MDFTVIDVETANPNLASICQVGIAVFRGGKLHQTWSSLVNPEDYFHPMNSAVHGIDESMVASAPSWAQVYPQILPFVTHQIVASHMPFDRTATLRACQNAGLAHFDCSWLDTARVARRTWSEFSQSGYGLKNLATTLGISFEHHDAVEDARAAGEILVHAMTHTGLTAADWCSLANQPLANVLRSFNQLVINPNGELAGNVVVFTGALSIPRREAAELAASGGCEIGSGVTKHTTLLVVGDQDIGRLAGKDRSSKHVKAEELIAKGQNIRILGESDFQVLLGFESLGR</sequence>
<dbReference type="STRING" id="1148509.SAMN05216222_1830"/>
<dbReference type="InterPro" id="IPR013520">
    <property type="entry name" value="Ribonucl_H"/>
</dbReference>
<accession>A0A1H1TJD8</accession>
<dbReference type="FunFam" id="3.30.420.10:FF:000045">
    <property type="entry name" value="3'-5' exonuclease DinG"/>
    <property type="match status" value="1"/>
</dbReference>
<dbReference type="GO" id="GO:0008408">
    <property type="term" value="F:3'-5' exonuclease activity"/>
    <property type="evidence" value="ECO:0007669"/>
    <property type="project" value="TreeGrafter"/>
</dbReference>
<organism evidence="6 7">
    <name type="scientific">Pseudomonas prosekii</name>
    <dbReference type="NCBI Taxonomy" id="1148509"/>
    <lineage>
        <taxon>Bacteria</taxon>
        <taxon>Pseudomonadati</taxon>
        <taxon>Pseudomonadota</taxon>
        <taxon>Gammaproteobacteria</taxon>
        <taxon>Pseudomonadales</taxon>
        <taxon>Pseudomonadaceae</taxon>
        <taxon>Pseudomonas</taxon>
    </lineage>
</organism>
<dbReference type="PANTHER" id="PTHR30231:SF42">
    <property type="entry name" value="EXONUCLEASE"/>
    <property type="match status" value="1"/>
</dbReference>
<dbReference type="SMART" id="SM00479">
    <property type="entry name" value="EXOIII"/>
    <property type="match status" value="1"/>
</dbReference>
<reference evidence="6 7" key="1">
    <citation type="submission" date="2016-10" db="EMBL/GenBank/DDBJ databases">
        <authorList>
            <person name="de Groot N.N."/>
        </authorList>
    </citation>
    <scope>NUCLEOTIDE SEQUENCE [LARGE SCALE GENOMIC DNA]</scope>
    <source>
        <strain evidence="6 7">LMG 26867</strain>
    </source>
</reference>
<evidence type="ECO:0000256" key="1">
    <source>
        <dbReference type="ARBA" id="ARBA00022722"/>
    </source>
</evidence>
<dbReference type="InterPro" id="IPR036420">
    <property type="entry name" value="BRCT_dom_sf"/>
</dbReference>
<keyword evidence="1" id="KW-0540">Nuclease</keyword>
<keyword evidence="2" id="KW-0378">Hydrolase</keyword>
<dbReference type="InterPro" id="IPR012337">
    <property type="entry name" value="RNaseH-like_sf"/>
</dbReference>
<comment type="function">
    <text evidence="3">DNA polymerase III is a complex, multichain enzyme responsible for most of the replicative synthesis in bacteria. The epsilon subunit contain the editing function and is a proofreading 3'-5' exonuclease.</text>
</comment>
<dbReference type="Gene3D" id="3.40.50.10190">
    <property type="entry name" value="BRCT domain"/>
    <property type="match status" value="1"/>
</dbReference>
<feature type="domain" description="Exonuclease" evidence="5">
    <location>
        <begin position="2"/>
        <end position="166"/>
    </location>
</feature>